<comment type="caution">
    <text evidence="10">The sequence shown here is derived from an EMBL/GenBank/DDBJ whole genome shotgun (WGS) entry which is preliminary data.</text>
</comment>
<evidence type="ECO:0000256" key="7">
    <source>
        <dbReference type="ARBA" id="ARBA00023033"/>
    </source>
</evidence>
<keyword evidence="9" id="KW-1133">Transmembrane helix</keyword>
<dbReference type="Pfam" id="PF00067">
    <property type="entry name" value="p450"/>
    <property type="match status" value="1"/>
</dbReference>
<keyword evidence="6 8" id="KW-0408">Iron</keyword>
<protein>
    <recommendedName>
        <fullName evidence="12">Methyl farnesoate epoxidase</fullName>
    </recommendedName>
</protein>
<comment type="similarity">
    <text evidence="2 8">Belongs to the cytochrome P450 family.</text>
</comment>
<dbReference type="InterPro" id="IPR036396">
    <property type="entry name" value="Cyt_P450_sf"/>
</dbReference>
<dbReference type="PRINTS" id="PR00463">
    <property type="entry name" value="EP450I"/>
</dbReference>
<evidence type="ECO:0000256" key="2">
    <source>
        <dbReference type="ARBA" id="ARBA00010617"/>
    </source>
</evidence>
<evidence type="ECO:0000256" key="3">
    <source>
        <dbReference type="ARBA" id="ARBA00022617"/>
    </source>
</evidence>
<dbReference type="SUPFAM" id="SSF48264">
    <property type="entry name" value="Cytochrome P450"/>
    <property type="match status" value="1"/>
</dbReference>
<evidence type="ECO:0000313" key="10">
    <source>
        <dbReference type="EMBL" id="CAL8121420.1"/>
    </source>
</evidence>
<keyword evidence="7 8" id="KW-0503">Monooxygenase</keyword>
<keyword evidence="11" id="KW-1185">Reference proteome</keyword>
<comment type="cofactor">
    <cofactor evidence="1">
        <name>heme</name>
        <dbReference type="ChEBI" id="CHEBI:30413"/>
    </cofactor>
</comment>
<proteinExistence type="inferred from homology"/>
<dbReference type="InterPro" id="IPR017972">
    <property type="entry name" value="Cyt_P450_CS"/>
</dbReference>
<keyword evidence="9" id="KW-0812">Transmembrane</keyword>
<evidence type="ECO:0000256" key="5">
    <source>
        <dbReference type="ARBA" id="ARBA00023002"/>
    </source>
</evidence>
<dbReference type="PRINTS" id="PR00385">
    <property type="entry name" value="P450"/>
</dbReference>
<dbReference type="Proteomes" id="UP001642540">
    <property type="component" value="Unassembled WGS sequence"/>
</dbReference>
<reference evidence="10 11" key="1">
    <citation type="submission" date="2024-08" db="EMBL/GenBank/DDBJ databases">
        <authorList>
            <person name="Cucini C."/>
            <person name="Frati F."/>
        </authorList>
    </citation>
    <scope>NUCLEOTIDE SEQUENCE [LARGE SCALE GENOMIC DNA]</scope>
</reference>
<feature type="transmembrane region" description="Helical" evidence="9">
    <location>
        <begin position="6"/>
        <end position="24"/>
    </location>
</feature>
<name>A0ABP1RDJ5_9HEXA</name>
<dbReference type="InterPro" id="IPR001128">
    <property type="entry name" value="Cyt_P450"/>
</dbReference>
<evidence type="ECO:0000313" key="11">
    <source>
        <dbReference type="Proteomes" id="UP001642540"/>
    </source>
</evidence>
<keyword evidence="3 8" id="KW-0349">Heme</keyword>
<dbReference type="EMBL" id="CAXLJM020000065">
    <property type="protein sequence ID" value="CAL8121420.1"/>
    <property type="molecule type" value="Genomic_DNA"/>
</dbReference>
<dbReference type="InterPro" id="IPR002401">
    <property type="entry name" value="Cyt_P450_E_grp-I"/>
</dbReference>
<dbReference type="PROSITE" id="PS00086">
    <property type="entry name" value="CYTOCHROME_P450"/>
    <property type="match status" value="1"/>
</dbReference>
<gene>
    <name evidence="10" type="ORF">ODALV1_LOCUS19373</name>
</gene>
<evidence type="ECO:0000256" key="6">
    <source>
        <dbReference type="ARBA" id="ARBA00023004"/>
    </source>
</evidence>
<dbReference type="PANTHER" id="PTHR24300:SF376">
    <property type="entry name" value="CYTOCHROME P450 15A1"/>
    <property type="match status" value="1"/>
</dbReference>
<evidence type="ECO:0000256" key="9">
    <source>
        <dbReference type="SAM" id="Phobius"/>
    </source>
</evidence>
<dbReference type="PANTHER" id="PTHR24300">
    <property type="entry name" value="CYTOCHROME P450 508A4-RELATED"/>
    <property type="match status" value="1"/>
</dbReference>
<evidence type="ECO:0000256" key="4">
    <source>
        <dbReference type="ARBA" id="ARBA00022723"/>
    </source>
</evidence>
<evidence type="ECO:0000256" key="1">
    <source>
        <dbReference type="ARBA" id="ARBA00001971"/>
    </source>
</evidence>
<keyword evidence="9" id="KW-0472">Membrane</keyword>
<evidence type="ECO:0000256" key="8">
    <source>
        <dbReference type="RuleBase" id="RU000461"/>
    </source>
</evidence>
<organism evidence="10 11">
    <name type="scientific">Orchesella dallaii</name>
    <dbReference type="NCBI Taxonomy" id="48710"/>
    <lineage>
        <taxon>Eukaryota</taxon>
        <taxon>Metazoa</taxon>
        <taxon>Ecdysozoa</taxon>
        <taxon>Arthropoda</taxon>
        <taxon>Hexapoda</taxon>
        <taxon>Collembola</taxon>
        <taxon>Entomobryomorpha</taxon>
        <taxon>Entomobryoidea</taxon>
        <taxon>Orchesellidae</taxon>
        <taxon>Orchesellinae</taxon>
        <taxon>Orchesella</taxon>
    </lineage>
</organism>
<keyword evidence="4 8" id="KW-0479">Metal-binding</keyword>
<dbReference type="Gene3D" id="1.10.630.10">
    <property type="entry name" value="Cytochrome P450"/>
    <property type="match status" value="1"/>
</dbReference>
<keyword evidence="5 8" id="KW-0560">Oxidoreductase</keyword>
<evidence type="ECO:0008006" key="12">
    <source>
        <dbReference type="Google" id="ProtNLM"/>
    </source>
</evidence>
<dbReference type="InterPro" id="IPR050182">
    <property type="entry name" value="Cytochrome_P450_fam2"/>
</dbReference>
<sequence length="506" mass="57863">MSDLLIFLQGFVLALILILVSVNYTRRPKNLAPGPFPLPILGNLVQLGWINATKPHVAFAKLGEKYGDVMSIQLGSVYAVVLNSYEVMEEYLPKPEFSHRFFNGWISERTLSKRLGVVFAESPSPWQELRRFSLRSLREFGFGKKNGMHAIIHAEIEEIISDLKSKIGENNGIITFDEYFSISTLNLVWSMLAGTRYEHSNPKLLKLTNVVKEFFLSTNTGNNVLLAFPEWRNWFPNWTGMTAQRNCHHKTNSFFQEIIDERRELGIYKTNPENLIDQFLFEIDAEAKKGGSENAPIFSEDQLVGLMNDMFMAGSETSSNTLAWSLLYLIRNPEMQEKLQKEIEVVVPHGTFPTAEHETQLHYARAILAETHRISSVLPLMAPRAVVEDTYCRKFLVPKGTYVMANIYNIHHDKIYWKDPENFRPERFIDNEGHFKSDPRVKPFGFGKRNCLGEPLASTSLLHYLVVLMQNFTFRGVPNEPLPTDVPVDGITIAPQVYRALLECRA</sequence>
<accession>A0ABP1RDJ5</accession>